<gene>
    <name evidence="1" type="ORF">EVOR1521_LOCUS16108</name>
</gene>
<evidence type="ECO:0000313" key="1">
    <source>
        <dbReference type="EMBL" id="CAJ1390787.1"/>
    </source>
</evidence>
<dbReference type="EMBL" id="CAUJNA010002144">
    <property type="protein sequence ID" value="CAJ1390787.1"/>
    <property type="molecule type" value="Genomic_DNA"/>
</dbReference>
<evidence type="ECO:0000313" key="2">
    <source>
        <dbReference type="Proteomes" id="UP001178507"/>
    </source>
</evidence>
<sequence length="135" mass="14534">MPARKCSGFAAPSGEVEPCRFHPSALGQPAQGKFAGRCVECCPEELRRRLADSKLTGLLVCALAAQAANPGAVRQLLARASAERQEDLQEKVRERLGEGAEIQEVVEAGELAEDIMDYFLDRGGYARSDPGSDDE</sequence>
<keyword evidence="2" id="KW-1185">Reference proteome</keyword>
<proteinExistence type="predicted"/>
<reference evidence="1" key="1">
    <citation type="submission" date="2023-08" db="EMBL/GenBank/DDBJ databases">
        <authorList>
            <person name="Chen Y."/>
            <person name="Shah S."/>
            <person name="Dougan E. K."/>
            <person name="Thang M."/>
            <person name="Chan C."/>
        </authorList>
    </citation>
    <scope>NUCLEOTIDE SEQUENCE</scope>
</reference>
<name>A0AA36N617_9DINO</name>
<comment type="caution">
    <text evidence="1">The sequence shown here is derived from an EMBL/GenBank/DDBJ whole genome shotgun (WGS) entry which is preliminary data.</text>
</comment>
<dbReference type="AlphaFoldDB" id="A0AA36N617"/>
<dbReference type="Proteomes" id="UP001178507">
    <property type="component" value="Unassembled WGS sequence"/>
</dbReference>
<accession>A0AA36N617</accession>
<feature type="non-terminal residue" evidence="1">
    <location>
        <position position="1"/>
    </location>
</feature>
<organism evidence="1 2">
    <name type="scientific">Effrenium voratum</name>
    <dbReference type="NCBI Taxonomy" id="2562239"/>
    <lineage>
        <taxon>Eukaryota</taxon>
        <taxon>Sar</taxon>
        <taxon>Alveolata</taxon>
        <taxon>Dinophyceae</taxon>
        <taxon>Suessiales</taxon>
        <taxon>Symbiodiniaceae</taxon>
        <taxon>Effrenium</taxon>
    </lineage>
</organism>
<protein>
    <submittedName>
        <fullName evidence="1">Uncharacterized protein</fullName>
    </submittedName>
</protein>